<evidence type="ECO:0008006" key="4">
    <source>
        <dbReference type="Google" id="ProtNLM"/>
    </source>
</evidence>
<accession>A0AAV7GA98</accession>
<name>A0AAV7GA98_DENCH</name>
<gene>
    <name evidence="2" type="ORF">IEQ34_020019</name>
</gene>
<dbReference type="AlphaFoldDB" id="A0AAV7GA98"/>
<reference evidence="2 3" key="1">
    <citation type="journal article" date="2021" name="Hortic Res">
        <title>Chromosome-scale assembly of the Dendrobium chrysotoxum genome enhances the understanding of orchid evolution.</title>
        <authorList>
            <person name="Zhang Y."/>
            <person name="Zhang G.Q."/>
            <person name="Zhang D."/>
            <person name="Liu X.D."/>
            <person name="Xu X.Y."/>
            <person name="Sun W.H."/>
            <person name="Yu X."/>
            <person name="Zhu X."/>
            <person name="Wang Z.W."/>
            <person name="Zhao X."/>
            <person name="Zhong W.Y."/>
            <person name="Chen H."/>
            <person name="Yin W.L."/>
            <person name="Huang T."/>
            <person name="Niu S.C."/>
            <person name="Liu Z.J."/>
        </authorList>
    </citation>
    <scope>NUCLEOTIDE SEQUENCE [LARGE SCALE GENOMIC DNA]</scope>
    <source>
        <strain evidence="2">Lindl</strain>
    </source>
</reference>
<dbReference type="SUPFAM" id="SSF54001">
    <property type="entry name" value="Cysteine proteinases"/>
    <property type="match status" value="1"/>
</dbReference>
<dbReference type="InterPro" id="IPR038765">
    <property type="entry name" value="Papain-like_cys_pep_sf"/>
</dbReference>
<organism evidence="2 3">
    <name type="scientific">Dendrobium chrysotoxum</name>
    <name type="common">Orchid</name>
    <dbReference type="NCBI Taxonomy" id="161865"/>
    <lineage>
        <taxon>Eukaryota</taxon>
        <taxon>Viridiplantae</taxon>
        <taxon>Streptophyta</taxon>
        <taxon>Embryophyta</taxon>
        <taxon>Tracheophyta</taxon>
        <taxon>Spermatophyta</taxon>
        <taxon>Magnoliopsida</taxon>
        <taxon>Liliopsida</taxon>
        <taxon>Asparagales</taxon>
        <taxon>Orchidaceae</taxon>
        <taxon>Epidendroideae</taxon>
        <taxon>Malaxideae</taxon>
        <taxon>Dendrobiinae</taxon>
        <taxon>Dendrobium</taxon>
    </lineage>
</organism>
<proteinExistence type="predicted"/>
<feature type="transmembrane region" description="Helical" evidence="1">
    <location>
        <begin position="58"/>
        <end position="76"/>
    </location>
</feature>
<dbReference type="EMBL" id="JAGFBR010000017">
    <property type="protein sequence ID" value="KAH0452720.1"/>
    <property type="molecule type" value="Genomic_DNA"/>
</dbReference>
<evidence type="ECO:0000313" key="2">
    <source>
        <dbReference type="EMBL" id="KAH0452720.1"/>
    </source>
</evidence>
<sequence>MSDTIYTSGDIIVYRSQIDKLLKSEYLDTNHIDTFGNFLVEKSQLCPSLYEPFLFVSSLYWIIKFIFSLCQAYHAFKVDTTRYISYITKESVSAANLMLVPIIEQSHWTLLVGNLKIKVWDFYDSLPKKTHIPVIPEVIFHIYEEIRNSFETDIRV</sequence>
<dbReference type="Proteomes" id="UP000775213">
    <property type="component" value="Unassembled WGS sequence"/>
</dbReference>
<protein>
    <recommendedName>
        <fullName evidence="4">Ubiquitin-like protease family profile domain-containing protein</fullName>
    </recommendedName>
</protein>
<keyword evidence="3" id="KW-1185">Reference proteome</keyword>
<keyword evidence="1" id="KW-0812">Transmembrane</keyword>
<evidence type="ECO:0000256" key="1">
    <source>
        <dbReference type="SAM" id="Phobius"/>
    </source>
</evidence>
<keyword evidence="1" id="KW-0472">Membrane</keyword>
<keyword evidence="1" id="KW-1133">Transmembrane helix</keyword>
<dbReference type="Gene3D" id="3.40.395.10">
    <property type="entry name" value="Adenoviral Proteinase, Chain A"/>
    <property type="match status" value="1"/>
</dbReference>
<evidence type="ECO:0000313" key="3">
    <source>
        <dbReference type="Proteomes" id="UP000775213"/>
    </source>
</evidence>
<comment type="caution">
    <text evidence="2">The sequence shown here is derived from an EMBL/GenBank/DDBJ whole genome shotgun (WGS) entry which is preliminary data.</text>
</comment>